<dbReference type="GO" id="GO:0006437">
    <property type="term" value="P:tyrosyl-tRNA aminoacylation"/>
    <property type="evidence" value="ECO:0007669"/>
    <property type="project" value="UniProtKB-UniRule"/>
</dbReference>
<gene>
    <name evidence="12" type="ORF">A2669_01620</name>
</gene>
<evidence type="ECO:0000256" key="9">
    <source>
        <dbReference type="PROSITE-ProRule" id="PRU00182"/>
    </source>
</evidence>
<evidence type="ECO:0000256" key="5">
    <source>
        <dbReference type="ARBA" id="ARBA00022917"/>
    </source>
</evidence>
<comment type="catalytic activity">
    <reaction evidence="7">
        <text>tRNA(Tyr) + L-tyrosine + ATP = L-tyrosyl-tRNA(Tyr) + AMP + diphosphate + H(+)</text>
        <dbReference type="Rhea" id="RHEA:10220"/>
        <dbReference type="Rhea" id="RHEA-COMP:9706"/>
        <dbReference type="Rhea" id="RHEA-COMP:9707"/>
        <dbReference type="ChEBI" id="CHEBI:15378"/>
        <dbReference type="ChEBI" id="CHEBI:30616"/>
        <dbReference type="ChEBI" id="CHEBI:33019"/>
        <dbReference type="ChEBI" id="CHEBI:58315"/>
        <dbReference type="ChEBI" id="CHEBI:78442"/>
        <dbReference type="ChEBI" id="CHEBI:78536"/>
        <dbReference type="ChEBI" id="CHEBI:456215"/>
        <dbReference type="EC" id="6.1.1.1"/>
    </reaction>
</comment>
<keyword evidence="5 10" id="KW-0648">Protein biosynthesis</keyword>
<dbReference type="Pfam" id="PF00579">
    <property type="entry name" value="tRNA-synt_1b"/>
    <property type="match status" value="1"/>
</dbReference>
<dbReference type="Proteomes" id="UP000177605">
    <property type="component" value="Unassembled WGS sequence"/>
</dbReference>
<protein>
    <recommendedName>
        <fullName evidence="1 8">Tyrosine--tRNA ligase</fullName>
        <ecNumber evidence="1 8">6.1.1.1</ecNumber>
    </recommendedName>
</protein>
<keyword evidence="6 10" id="KW-0030">Aminoacyl-tRNA synthetase</keyword>
<proteinExistence type="inferred from homology"/>
<dbReference type="NCBIfam" id="TIGR00234">
    <property type="entry name" value="tyrS"/>
    <property type="match status" value="1"/>
</dbReference>
<keyword evidence="3 10" id="KW-0547">Nucleotide-binding</keyword>
<dbReference type="EMBL" id="MGJM01000014">
    <property type="protein sequence ID" value="OGN06445.1"/>
    <property type="molecule type" value="Genomic_DNA"/>
</dbReference>
<dbReference type="Pfam" id="PF01479">
    <property type="entry name" value="S4"/>
    <property type="match status" value="1"/>
</dbReference>
<dbReference type="Gene3D" id="3.40.50.620">
    <property type="entry name" value="HUPs"/>
    <property type="match status" value="1"/>
</dbReference>
<dbReference type="AlphaFoldDB" id="A0A1F8F000"/>
<reference evidence="12 13" key="1">
    <citation type="journal article" date="2016" name="Nat. Commun.">
        <title>Thousands of microbial genomes shed light on interconnected biogeochemical processes in an aquifer system.</title>
        <authorList>
            <person name="Anantharaman K."/>
            <person name="Brown C.T."/>
            <person name="Hug L.A."/>
            <person name="Sharon I."/>
            <person name="Castelle C.J."/>
            <person name="Probst A.J."/>
            <person name="Thomas B.C."/>
            <person name="Singh A."/>
            <person name="Wilkins M.J."/>
            <person name="Karaoz U."/>
            <person name="Brodie E.L."/>
            <person name="Williams K.H."/>
            <person name="Hubbard S.S."/>
            <person name="Banfield J.F."/>
        </authorList>
    </citation>
    <scope>NUCLEOTIDE SEQUENCE [LARGE SCALE GENOMIC DNA]</scope>
</reference>
<dbReference type="InterPro" id="IPR002942">
    <property type="entry name" value="S4_RNA-bd"/>
</dbReference>
<evidence type="ECO:0000259" key="11">
    <source>
        <dbReference type="SMART" id="SM00363"/>
    </source>
</evidence>
<feature type="domain" description="RNA-binding S4" evidence="11">
    <location>
        <begin position="343"/>
        <end position="400"/>
    </location>
</feature>
<keyword evidence="9" id="KW-0694">RNA-binding</keyword>
<dbReference type="GO" id="GO:0005524">
    <property type="term" value="F:ATP binding"/>
    <property type="evidence" value="ECO:0007669"/>
    <property type="project" value="UniProtKB-KW"/>
</dbReference>
<dbReference type="PROSITE" id="PS00178">
    <property type="entry name" value="AA_TRNA_LIGASE_I"/>
    <property type="match status" value="1"/>
</dbReference>
<evidence type="ECO:0000313" key="13">
    <source>
        <dbReference type="Proteomes" id="UP000177605"/>
    </source>
</evidence>
<dbReference type="EC" id="6.1.1.1" evidence="1 8"/>
<evidence type="ECO:0000256" key="1">
    <source>
        <dbReference type="ARBA" id="ARBA00013160"/>
    </source>
</evidence>
<sequence>MFSRKTNSLETDAGKIGKALSRRLEADGVYPSQEEVISRLRLKSHRVYLGIDPTGPEIHLGHTIPLLFLRQLWLLGHKPVIVIGDFTARIGDPSGKTVSRKPLTKKEIDGNMRTYLSQIYKILPKGSFEVRYNSSWLSRLTFEELLRLSALVTVQQMIKRDMFQERLKNDQPVGLHEFMYPLMQGYDSVAMDIDGEVGGNDQTFNMLMGRDLMQKILNKDKLVFATRLLVNAEGKKMSKTEGGLIAIADSPGDMFGKTMASVPDDLIGIVFELCTDKDPAWIKDNSDNIKSDPYAYKKMLGRELVAMYHGPAAAEKAAAEFEKVFSRGELPAEMQELSGSGISVLDFVVKYNLAESRSEAKRLVEQKAVRVNSEAVESWDRVLAAGDIVQVGPRKFAKVI</sequence>
<dbReference type="Gene3D" id="1.10.240.10">
    <property type="entry name" value="Tyrosyl-Transfer RNA Synthetase"/>
    <property type="match status" value="1"/>
</dbReference>
<dbReference type="PRINTS" id="PR01040">
    <property type="entry name" value="TRNASYNTHTYR"/>
</dbReference>
<dbReference type="SMART" id="SM00363">
    <property type="entry name" value="S4"/>
    <property type="match status" value="1"/>
</dbReference>
<organism evidence="12 13">
    <name type="scientific">Candidatus Yanofskybacteria bacterium RIFCSPHIGHO2_01_FULL_48_25b</name>
    <dbReference type="NCBI Taxonomy" id="1802672"/>
    <lineage>
        <taxon>Bacteria</taxon>
        <taxon>Candidatus Yanofskyibacteriota</taxon>
    </lineage>
</organism>
<evidence type="ECO:0000256" key="3">
    <source>
        <dbReference type="ARBA" id="ARBA00022741"/>
    </source>
</evidence>
<evidence type="ECO:0000256" key="8">
    <source>
        <dbReference type="NCBIfam" id="TIGR00234"/>
    </source>
</evidence>
<dbReference type="Gene3D" id="3.10.290.10">
    <property type="entry name" value="RNA-binding S4 domain"/>
    <property type="match status" value="1"/>
</dbReference>
<dbReference type="SUPFAM" id="SSF55174">
    <property type="entry name" value="Alpha-L RNA-binding motif"/>
    <property type="match status" value="1"/>
</dbReference>
<dbReference type="PANTHER" id="PTHR11766:SF1">
    <property type="entry name" value="TYROSINE--TRNA LIGASE"/>
    <property type="match status" value="1"/>
</dbReference>
<comment type="similarity">
    <text evidence="10">Belongs to the class-I aminoacyl-tRNA synthetase family.</text>
</comment>
<comment type="caution">
    <text evidence="12">The sequence shown here is derived from an EMBL/GenBank/DDBJ whole genome shotgun (WGS) entry which is preliminary data.</text>
</comment>
<keyword evidence="4 10" id="KW-0067">ATP-binding</keyword>
<dbReference type="CDD" id="cd00165">
    <property type="entry name" value="S4"/>
    <property type="match status" value="1"/>
</dbReference>
<dbReference type="GO" id="GO:0005829">
    <property type="term" value="C:cytosol"/>
    <property type="evidence" value="ECO:0007669"/>
    <property type="project" value="TreeGrafter"/>
</dbReference>
<dbReference type="PROSITE" id="PS50889">
    <property type="entry name" value="S4"/>
    <property type="match status" value="1"/>
</dbReference>
<dbReference type="InterPro" id="IPR002305">
    <property type="entry name" value="aa-tRNA-synth_Ic"/>
</dbReference>
<dbReference type="GO" id="GO:0003723">
    <property type="term" value="F:RNA binding"/>
    <property type="evidence" value="ECO:0007669"/>
    <property type="project" value="UniProtKB-KW"/>
</dbReference>
<dbReference type="InterPro" id="IPR001412">
    <property type="entry name" value="aa-tRNA-synth_I_CS"/>
</dbReference>
<dbReference type="InterPro" id="IPR036986">
    <property type="entry name" value="S4_RNA-bd_sf"/>
</dbReference>
<dbReference type="SUPFAM" id="SSF52374">
    <property type="entry name" value="Nucleotidylyl transferase"/>
    <property type="match status" value="1"/>
</dbReference>
<accession>A0A1F8F000</accession>
<name>A0A1F8F000_9BACT</name>
<dbReference type="InterPro" id="IPR024088">
    <property type="entry name" value="Tyr-tRNA-ligase_bac-type"/>
</dbReference>
<dbReference type="InterPro" id="IPR014729">
    <property type="entry name" value="Rossmann-like_a/b/a_fold"/>
</dbReference>
<evidence type="ECO:0000256" key="4">
    <source>
        <dbReference type="ARBA" id="ARBA00022840"/>
    </source>
</evidence>
<dbReference type="GO" id="GO:0004831">
    <property type="term" value="F:tyrosine-tRNA ligase activity"/>
    <property type="evidence" value="ECO:0007669"/>
    <property type="project" value="UniProtKB-UniRule"/>
</dbReference>
<keyword evidence="2 10" id="KW-0436">Ligase</keyword>
<evidence type="ECO:0000256" key="7">
    <source>
        <dbReference type="ARBA" id="ARBA00048248"/>
    </source>
</evidence>
<evidence type="ECO:0000256" key="6">
    <source>
        <dbReference type="ARBA" id="ARBA00023146"/>
    </source>
</evidence>
<dbReference type="InterPro" id="IPR002307">
    <property type="entry name" value="Tyr-tRNA-ligase"/>
</dbReference>
<dbReference type="PANTHER" id="PTHR11766">
    <property type="entry name" value="TYROSYL-TRNA SYNTHETASE"/>
    <property type="match status" value="1"/>
</dbReference>
<evidence type="ECO:0000256" key="2">
    <source>
        <dbReference type="ARBA" id="ARBA00022598"/>
    </source>
</evidence>
<evidence type="ECO:0000256" key="10">
    <source>
        <dbReference type="RuleBase" id="RU363036"/>
    </source>
</evidence>
<evidence type="ECO:0000313" key="12">
    <source>
        <dbReference type="EMBL" id="OGN06445.1"/>
    </source>
</evidence>